<dbReference type="GO" id="GO:0006355">
    <property type="term" value="P:regulation of DNA-templated transcription"/>
    <property type="evidence" value="ECO:0007669"/>
    <property type="project" value="UniProtKB-UniRule"/>
</dbReference>
<dbReference type="OrthoDB" id="9807064at2"/>
<dbReference type="GO" id="GO:0005737">
    <property type="term" value="C:cytoplasm"/>
    <property type="evidence" value="ECO:0007669"/>
    <property type="project" value="TreeGrafter"/>
</dbReference>
<keyword evidence="8" id="KW-1185">Reference proteome</keyword>
<feature type="binding site" evidence="3">
    <location>
        <begin position="89"/>
        <end position="91"/>
    </location>
    <ligand>
        <name>biotin</name>
        <dbReference type="ChEBI" id="CHEBI:57586"/>
    </ligand>
</feature>
<dbReference type="GO" id="GO:0005524">
    <property type="term" value="F:ATP binding"/>
    <property type="evidence" value="ECO:0007669"/>
    <property type="project" value="UniProtKB-UniRule"/>
</dbReference>
<feature type="binding site" evidence="3">
    <location>
        <position position="182"/>
    </location>
    <ligand>
        <name>biotin</name>
        <dbReference type="ChEBI" id="CHEBI:57586"/>
    </ligand>
</feature>
<dbReference type="PANTHER" id="PTHR12835:SF5">
    <property type="entry name" value="BIOTIN--PROTEIN LIGASE"/>
    <property type="match status" value="1"/>
</dbReference>
<keyword evidence="2 3" id="KW-0092">Biotin</keyword>
<dbReference type="Pfam" id="PF03099">
    <property type="entry name" value="BPL_LplA_LipB"/>
    <property type="match status" value="1"/>
</dbReference>
<sequence>MSTRTELLKLLQEADGQYVSGQLIGENLQVSRNAIWKAVTQLKKDGYEIESKTNMGYRLAKGNDLLTCDSVMADLRVPCNIKVLDTVTSTNDLAKAEALSHKPLAIIANKQSKGKGRLGRAFESPGGTGLYMTMALKPDFDLDKALFVTMAAAVATCRAIEKVCGVHAEIKWVNDIFYRNKKICGILTEAQTNFETGKIDSLIIGTGINCFPGSFPEAIKDIAGPISDQAGSFSRGRLAAEIINETVDILSAIGENSFFEEYKSRCFILGREITIHPNYNDEGIRARALDIADDGGLIVEYLEGPNKEKTETLHTGEISISI</sequence>
<evidence type="ECO:0000259" key="5">
    <source>
        <dbReference type="Pfam" id="PF03099"/>
    </source>
</evidence>
<keyword evidence="3" id="KW-0238">DNA-binding</keyword>
<dbReference type="Pfam" id="PF02237">
    <property type="entry name" value="BPL_C"/>
    <property type="match status" value="1"/>
</dbReference>
<dbReference type="InterPro" id="IPR013196">
    <property type="entry name" value="HTH_11"/>
</dbReference>
<feature type="domain" description="Helix-turn-helix type 11" evidence="6">
    <location>
        <begin position="4"/>
        <end position="58"/>
    </location>
</feature>
<dbReference type="SUPFAM" id="SSF46785">
    <property type="entry name" value="Winged helix' DNA-binding domain"/>
    <property type="match status" value="1"/>
</dbReference>
<dbReference type="GO" id="GO:0009249">
    <property type="term" value="P:protein lipoylation"/>
    <property type="evidence" value="ECO:0007669"/>
    <property type="project" value="UniProtKB-ARBA"/>
</dbReference>
<evidence type="ECO:0000313" key="8">
    <source>
        <dbReference type="Proteomes" id="UP000295500"/>
    </source>
</evidence>
<keyword evidence="1 3" id="KW-0436">Ligase</keyword>
<dbReference type="InterPro" id="IPR004143">
    <property type="entry name" value="BPL_LPL_catalytic"/>
</dbReference>
<dbReference type="GO" id="GO:0003677">
    <property type="term" value="F:DNA binding"/>
    <property type="evidence" value="ECO:0007669"/>
    <property type="project" value="UniProtKB-UniRule"/>
</dbReference>
<gene>
    <name evidence="3" type="primary">birA</name>
    <name evidence="7" type="ORF">EV211_1312</name>
</gene>
<dbReference type="InterPro" id="IPR045864">
    <property type="entry name" value="aa-tRNA-synth_II/BPL/LPL"/>
</dbReference>
<keyword evidence="3" id="KW-0804">Transcription</keyword>
<dbReference type="Gene3D" id="1.10.10.10">
    <property type="entry name" value="Winged helix-like DNA-binding domain superfamily/Winged helix DNA-binding domain"/>
    <property type="match status" value="1"/>
</dbReference>
<comment type="similarity">
    <text evidence="3">Belongs to the biotin--protein ligase family.</text>
</comment>
<keyword evidence="3" id="KW-0067">ATP-binding</keyword>
<dbReference type="RefSeq" id="WP_133528941.1">
    <property type="nucleotide sequence ID" value="NZ_SNXO01000031.1"/>
</dbReference>
<dbReference type="Proteomes" id="UP000295500">
    <property type="component" value="Unassembled WGS sequence"/>
</dbReference>
<comment type="caution">
    <text evidence="7">The sequence shown here is derived from an EMBL/GenBank/DDBJ whole genome shotgun (WGS) entry which is preliminary data.</text>
</comment>
<dbReference type="Gene3D" id="3.30.930.10">
    <property type="entry name" value="Bira Bifunctional Protein, Domain 2"/>
    <property type="match status" value="1"/>
</dbReference>
<comment type="function">
    <text evidence="3">Acts both as a biotin--[acetyl-CoA-carboxylase] ligase and a repressor.</text>
</comment>
<dbReference type="EC" id="6.3.4.15" evidence="3"/>
<dbReference type="InterPro" id="IPR004408">
    <property type="entry name" value="Biotin_CoA_COase_ligase"/>
</dbReference>
<dbReference type="InterPro" id="IPR030855">
    <property type="entry name" value="Bifunct_BirA"/>
</dbReference>
<protein>
    <recommendedName>
        <fullName evidence="3">Bifunctional ligase/repressor BirA</fullName>
    </recommendedName>
    <alternativeName>
        <fullName evidence="3">Biotin--[acetyl-CoA-carboxylase] ligase</fullName>
        <ecNumber evidence="3">6.3.4.15</ecNumber>
    </alternativeName>
    <alternativeName>
        <fullName evidence="3">Biotin--protein ligase</fullName>
    </alternativeName>
    <alternativeName>
        <fullName evidence="3">Biotin-[acetyl-CoA carboxylase] synthetase</fullName>
    </alternativeName>
</protein>
<dbReference type="AlphaFoldDB" id="A0A4V3CQW6"/>
<keyword evidence="3" id="KW-0678">Repressor</keyword>
<evidence type="ECO:0000256" key="2">
    <source>
        <dbReference type="ARBA" id="ARBA00023267"/>
    </source>
</evidence>
<dbReference type="PANTHER" id="PTHR12835">
    <property type="entry name" value="BIOTIN PROTEIN LIGASE"/>
    <property type="match status" value="1"/>
</dbReference>
<evidence type="ECO:0000313" key="7">
    <source>
        <dbReference type="EMBL" id="TDP51381.1"/>
    </source>
</evidence>
<dbReference type="GO" id="GO:0004077">
    <property type="term" value="F:biotin--[biotin carboxyl-carrier protein] ligase activity"/>
    <property type="evidence" value="ECO:0007669"/>
    <property type="project" value="UniProtKB-UniRule"/>
</dbReference>
<dbReference type="NCBIfam" id="TIGR00121">
    <property type="entry name" value="birA_ligase"/>
    <property type="match status" value="1"/>
</dbReference>
<evidence type="ECO:0000259" key="6">
    <source>
        <dbReference type="Pfam" id="PF08279"/>
    </source>
</evidence>
<dbReference type="HAMAP" id="MF_00978">
    <property type="entry name" value="Bifunct_BirA"/>
    <property type="match status" value="1"/>
</dbReference>
<dbReference type="Pfam" id="PF08279">
    <property type="entry name" value="HTH_11"/>
    <property type="match status" value="1"/>
</dbReference>
<keyword evidence="3" id="KW-0547">Nucleotide-binding</keyword>
<evidence type="ECO:0000259" key="4">
    <source>
        <dbReference type="Pfam" id="PF02237"/>
    </source>
</evidence>
<feature type="DNA-binding region" description="H-T-H motif" evidence="3">
    <location>
        <begin position="21"/>
        <end position="40"/>
    </location>
</feature>
<dbReference type="InterPro" id="IPR036388">
    <property type="entry name" value="WH-like_DNA-bd_sf"/>
</dbReference>
<feature type="domain" description="Biotin protein ligase C-terminal" evidence="4">
    <location>
        <begin position="269"/>
        <end position="320"/>
    </location>
</feature>
<feature type="domain" description="BPL/LPL catalytic" evidence="5">
    <location>
        <begin position="86"/>
        <end position="209"/>
    </location>
</feature>
<keyword evidence="3" id="KW-0805">Transcription regulation</keyword>
<dbReference type="GO" id="GO:0016740">
    <property type="term" value="F:transferase activity"/>
    <property type="evidence" value="ECO:0007669"/>
    <property type="project" value="UniProtKB-ARBA"/>
</dbReference>
<dbReference type="CDD" id="cd16442">
    <property type="entry name" value="BPL"/>
    <property type="match status" value="1"/>
</dbReference>
<evidence type="ECO:0000256" key="1">
    <source>
        <dbReference type="ARBA" id="ARBA00022598"/>
    </source>
</evidence>
<comment type="catalytic activity">
    <reaction evidence="3">
        <text>biotin + L-lysyl-[protein] + ATP = N(6)-biotinyl-L-lysyl-[protein] + AMP + diphosphate + H(+)</text>
        <dbReference type="Rhea" id="RHEA:11756"/>
        <dbReference type="Rhea" id="RHEA-COMP:9752"/>
        <dbReference type="Rhea" id="RHEA-COMP:10505"/>
        <dbReference type="ChEBI" id="CHEBI:15378"/>
        <dbReference type="ChEBI" id="CHEBI:29969"/>
        <dbReference type="ChEBI" id="CHEBI:30616"/>
        <dbReference type="ChEBI" id="CHEBI:33019"/>
        <dbReference type="ChEBI" id="CHEBI:57586"/>
        <dbReference type="ChEBI" id="CHEBI:83144"/>
        <dbReference type="ChEBI" id="CHEBI:456215"/>
        <dbReference type="EC" id="6.3.4.15"/>
    </reaction>
</comment>
<proteinExistence type="inferred from homology"/>
<dbReference type="EMBL" id="SNXO01000031">
    <property type="protein sequence ID" value="TDP51381.1"/>
    <property type="molecule type" value="Genomic_DNA"/>
</dbReference>
<dbReference type="InterPro" id="IPR036390">
    <property type="entry name" value="WH_DNA-bd_sf"/>
</dbReference>
<organism evidence="7 8">
    <name type="scientific">Aminicella lysinilytica</name>
    <dbReference type="NCBI Taxonomy" id="433323"/>
    <lineage>
        <taxon>Bacteria</taxon>
        <taxon>Bacillati</taxon>
        <taxon>Bacillota</taxon>
        <taxon>Clostridia</taxon>
        <taxon>Peptostreptococcales</taxon>
        <taxon>Anaerovoracaceae</taxon>
        <taxon>Aminicella</taxon>
    </lineage>
</organism>
<accession>A0A4V3CQW6</accession>
<dbReference type="InterPro" id="IPR003142">
    <property type="entry name" value="BPL_C"/>
</dbReference>
<evidence type="ECO:0000256" key="3">
    <source>
        <dbReference type="HAMAP-Rule" id="MF_00978"/>
    </source>
</evidence>
<feature type="binding site" evidence="3">
    <location>
        <position position="111"/>
    </location>
    <ligand>
        <name>biotin</name>
        <dbReference type="ChEBI" id="CHEBI:57586"/>
    </ligand>
</feature>
<dbReference type="SUPFAM" id="SSF55681">
    <property type="entry name" value="Class II aaRS and biotin synthetases"/>
    <property type="match status" value="1"/>
</dbReference>
<comment type="caution">
    <text evidence="3">Lacks conserved residue(s) required for the propagation of feature annotation.</text>
</comment>
<reference evidence="7 8" key="1">
    <citation type="submission" date="2019-03" db="EMBL/GenBank/DDBJ databases">
        <title>Genomic Encyclopedia of Type Strains, Phase IV (KMG-IV): sequencing the most valuable type-strain genomes for metagenomic binning, comparative biology and taxonomic classification.</title>
        <authorList>
            <person name="Goeker M."/>
        </authorList>
    </citation>
    <scope>NUCLEOTIDE SEQUENCE [LARGE SCALE GENOMIC DNA]</scope>
    <source>
        <strain evidence="7 8">DSM 28287</strain>
    </source>
</reference>
<name>A0A4V3CQW6_9FIRM</name>